<dbReference type="InterPro" id="IPR050804">
    <property type="entry name" value="MCC"/>
</dbReference>
<evidence type="ECO:0000313" key="2">
    <source>
        <dbReference type="Proteomes" id="UP000029120"/>
    </source>
</evidence>
<evidence type="ECO:0000313" key="1">
    <source>
        <dbReference type="EMBL" id="KFK41494.1"/>
    </source>
</evidence>
<dbReference type="Gramene" id="KFK41494">
    <property type="protein sequence ID" value="KFK41494"/>
    <property type="gene ID" value="AALP_AA2G137500"/>
</dbReference>
<proteinExistence type="predicted"/>
<evidence type="ECO:0008006" key="3">
    <source>
        <dbReference type="Google" id="ProtNLM"/>
    </source>
</evidence>
<keyword evidence="2" id="KW-1185">Reference proteome</keyword>
<gene>
    <name evidence="1" type="ordered locus">AALP_Aa2g137500</name>
</gene>
<dbReference type="eggNOG" id="KOG1987">
    <property type="taxonomic scope" value="Eukaryota"/>
</dbReference>
<sequence length="188" mass="22149">MENEDGDKFTWVMSLPFSQMGSKDFVFGGCKWFLKWRRHAKYRLTIVNQVLDKLSYVKGGNCETYICKTSRHGIRNPNKEPRYENIVHKCHVLLSLIKLLFKSSWGASTDDLSDAEAALTYMKNVGFKLDWLDKKLDQVKENKKKCWRLCEMEHQLHDMKQKCKDLETQLNKEKTEILEATTPDVYFI</sequence>
<name>A0A087HH92_ARAAL</name>
<dbReference type="PANTHER" id="PTHR46236:SF9">
    <property type="entry name" value="UBIQUITIN-SPECIFIC PROTEASE FAMILY C19-RELATED PROTEIN"/>
    <property type="match status" value="1"/>
</dbReference>
<dbReference type="PANTHER" id="PTHR46236">
    <property type="entry name" value="TRAF-LIKE SUPERFAMILY PROTEIN"/>
    <property type="match status" value="1"/>
</dbReference>
<dbReference type="OrthoDB" id="10498846at2759"/>
<accession>A0A087HH92</accession>
<protein>
    <recommendedName>
        <fullName evidence="3">MATH domain-containing protein</fullName>
    </recommendedName>
</protein>
<dbReference type="Proteomes" id="UP000029120">
    <property type="component" value="Chromosome 2"/>
</dbReference>
<dbReference type="EMBL" id="CM002870">
    <property type="protein sequence ID" value="KFK41494.1"/>
    <property type="molecule type" value="Genomic_DNA"/>
</dbReference>
<organism evidence="1 2">
    <name type="scientific">Arabis alpina</name>
    <name type="common">Alpine rock-cress</name>
    <dbReference type="NCBI Taxonomy" id="50452"/>
    <lineage>
        <taxon>Eukaryota</taxon>
        <taxon>Viridiplantae</taxon>
        <taxon>Streptophyta</taxon>
        <taxon>Embryophyta</taxon>
        <taxon>Tracheophyta</taxon>
        <taxon>Spermatophyta</taxon>
        <taxon>Magnoliopsida</taxon>
        <taxon>eudicotyledons</taxon>
        <taxon>Gunneridae</taxon>
        <taxon>Pentapetalae</taxon>
        <taxon>rosids</taxon>
        <taxon>malvids</taxon>
        <taxon>Brassicales</taxon>
        <taxon>Brassicaceae</taxon>
        <taxon>Arabideae</taxon>
        <taxon>Arabis</taxon>
    </lineage>
</organism>
<reference evidence="2" key="1">
    <citation type="journal article" date="2015" name="Nat. Plants">
        <title>Genome expansion of Arabis alpina linked with retrotransposition and reduced symmetric DNA methylation.</title>
        <authorList>
            <person name="Willing E.M."/>
            <person name="Rawat V."/>
            <person name="Mandakova T."/>
            <person name="Maumus F."/>
            <person name="James G.V."/>
            <person name="Nordstroem K.J."/>
            <person name="Becker C."/>
            <person name="Warthmann N."/>
            <person name="Chica C."/>
            <person name="Szarzynska B."/>
            <person name="Zytnicki M."/>
            <person name="Albani M.C."/>
            <person name="Kiefer C."/>
            <person name="Bergonzi S."/>
            <person name="Castaings L."/>
            <person name="Mateos J.L."/>
            <person name="Berns M.C."/>
            <person name="Bujdoso N."/>
            <person name="Piofczyk T."/>
            <person name="de Lorenzo L."/>
            <person name="Barrero-Sicilia C."/>
            <person name="Mateos I."/>
            <person name="Piednoel M."/>
            <person name="Hagmann J."/>
            <person name="Chen-Min-Tao R."/>
            <person name="Iglesias-Fernandez R."/>
            <person name="Schuster S.C."/>
            <person name="Alonso-Blanco C."/>
            <person name="Roudier F."/>
            <person name="Carbonero P."/>
            <person name="Paz-Ares J."/>
            <person name="Davis S.J."/>
            <person name="Pecinka A."/>
            <person name="Quesneville H."/>
            <person name="Colot V."/>
            <person name="Lysak M.A."/>
            <person name="Weigel D."/>
            <person name="Coupland G."/>
            <person name="Schneeberger K."/>
        </authorList>
    </citation>
    <scope>NUCLEOTIDE SEQUENCE [LARGE SCALE GENOMIC DNA]</scope>
    <source>
        <strain evidence="2">cv. Pajares</strain>
    </source>
</reference>
<dbReference type="AlphaFoldDB" id="A0A087HH92"/>